<dbReference type="eggNOG" id="ENOG502R2EP">
    <property type="taxonomic scope" value="Eukaryota"/>
</dbReference>
<gene>
    <name evidence="2" type="ORF">GLAREA_04653</name>
</gene>
<dbReference type="EMBL" id="KE145369">
    <property type="protein sequence ID" value="EPE27862.1"/>
    <property type="molecule type" value="Genomic_DNA"/>
</dbReference>
<dbReference type="HOGENOM" id="CLU_022034_0_0_1"/>
<keyword evidence="3" id="KW-1185">Reference proteome</keyword>
<dbReference type="OMA" id="AFTRMLM"/>
<feature type="compositionally biased region" description="Polar residues" evidence="1">
    <location>
        <begin position="284"/>
        <end position="298"/>
    </location>
</feature>
<evidence type="ECO:0000313" key="3">
    <source>
        <dbReference type="Proteomes" id="UP000016922"/>
    </source>
</evidence>
<feature type="compositionally biased region" description="Basic residues" evidence="1">
    <location>
        <begin position="240"/>
        <end position="255"/>
    </location>
</feature>
<feature type="compositionally biased region" description="Polar residues" evidence="1">
    <location>
        <begin position="34"/>
        <end position="54"/>
    </location>
</feature>
<feature type="compositionally biased region" description="Polar residues" evidence="1">
    <location>
        <begin position="1"/>
        <end position="10"/>
    </location>
</feature>
<evidence type="ECO:0000313" key="2">
    <source>
        <dbReference type="EMBL" id="EPE27862.1"/>
    </source>
</evidence>
<feature type="compositionally biased region" description="Low complexity" evidence="1">
    <location>
        <begin position="404"/>
        <end position="426"/>
    </location>
</feature>
<feature type="compositionally biased region" description="Basic and acidic residues" evidence="1">
    <location>
        <begin position="309"/>
        <end position="324"/>
    </location>
</feature>
<feature type="region of interest" description="Disordered" evidence="1">
    <location>
        <begin position="163"/>
        <end position="516"/>
    </location>
</feature>
<proteinExistence type="predicted"/>
<feature type="compositionally biased region" description="Basic and acidic residues" evidence="1">
    <location>
        <begin position="378"/>
        <end position="389"/>
    </location>
</feature>
<feature type="compositionally biased region" description="Pro residues" evidence="1">
    <location>
        <begin position="18"/>
        <end position="27"/>
    </location>
</feature>
<reference evidence="2 3" key="1">
    <citation type="journal article" date="2013" name="BMC Genomics">
        <title>Genomics-driven discovery of the pneumocandin biosynthetic gene cluster in the fungus Glarea lozoyensis.</title>
        <authorList>
            <person name="Chen L."/>
            <person name="Yue Q."/>
            <person name="Zhang X."/>
            <person name="Xiang M."/>
            <person name="Wang C."/>
            <person name="Li S."/>
            <person name="Che Y."/>
            <person name="Ortiz-Lopez F.J."/>
            <person name="Bills G.F."/>
            <person name="Liu X."/>
            <person name="An Z."/>
        </authorList>
    </citation>
    <scope>NUCLEOTIDE SEQUENCE [LARGE SCALE GENOMIC DNA]</scope>
    <source>
        <strain evidence="3">ATCC 20868 / MF5171</strain>
    </source>
</reference>
<protein>
    <submittedName>
        <fullName evidence="2">Uncharacterized protein</fullName>
    </submittedName>
</protein>
<accession>S3CN20</accession>
<sequence>MSADLASSNPFRRKTPAIPSPLPPTNTPDPDSLQISYENVPIRSSSIADPSGSSKRAGKKVRVQSPPPPSPHSSPIKEERPAGYSTLATETIRGGDDPFDSNLSHSSEEDVADTWRQVPANPFAKTLATIEPSESEGPGISVIGSPGRAPMDVEAFKRLLMTGNAGLGTPASPPPVPAHTAHHVLGDAASSTDTSSISRQSIFEGPHEVHTESPRTSHEISDREEDVRGSTVDSHLSRSSSRKKPPPPSSRHGRLIRVELRDDHPSNKSGIESPSIKGPGLHQIGSSSVPSTPSQTDLNKPLPPAPSRRSHDSDRESVFDKESAGKTPEPPSPSEPVRREKMPLPPPVTRRHSHLISDSKLSRSNSGRLSPNVEEDERANSEEQEDGRPRSNSGRAPPPPPSRRPASIRRASSHLSPSPSASTTSLPAPPPARRLSRKSSTGRPSSIRSLEIATNSKRLSVIPPPPPPRARNSLDEQTPEKSYQHCGEQVQPSPKATLRDSRASSVSTVNPVGEEPVGHDILADLTALQREIDALRVQSNQ</sequence>
<feature type="compositionally biased region" description="Low complexity" evidence="1">
    <location>
        <begin position="187"/>
        <end position="202"/>
    </location>
</feature>
<dbReference type="RefSeq" id="XP_008085221.1">
    <property type="nucleotide sequence ID" value="XM_008087030.1"/>
</dbReference>
<feature type="region of interest" description="Disordered" evidence="1">
    <location>
        <begin position="1"/>
        <end position="116"/>
    </location>
</feature>
<name>S3CN20_GLAL2</name>
<dbReference type="GeneID" id="19463708"/>
<dbReference type="KEGG" id="glz:GLAREA_04653"/>
<feature type="compositionally biased region" description="Polar residues" evidence="1">
    <location>
        <begin position="441"/>
        <end position="458"/>
    </location>
</feature>
<dbReference type="OrthoDB" id="428854at2759"/>
<dbReference type="AlphaFoldDB" id="S3CN20"/>
<feature type="compositionally biased region" description="Basic and acidic residues" evidence="1">
    <location>
        <begin position="205"/>
        <end position="228"/>
    </location>
</feature>
<feature type="compositionally biased region" description="Basic and acidic residues" evidence="1">
    <location>
        <begin position="256"/>
        <end position="266"/>
    </location>
</feature>
<organism evidence="2 3">
    <name type="scientific">Glarea lozoyensis (strain ATCC 20868 / MF5171)</name>
    <dbReference type="NCBI Taxonomy" id="1116229"/>
    <lineage>
        <taxon>Eukaryota</taxon>
        <taxon>Fungi</taxon>
        <taxon>Dikarya</taxon>
        <taxon>Ascomycota</taxon>
        <taxon>Pezizomycotina</taxon>
        <taxon>Leotiomycetes</taxon>
        <taxon>Helotiales</taxon>
        <taxon>Helotiaceae</taxon>
        <taxon>Glarea</taxon>
    </lineage>
</organism>
<dbReference type="Proteomes" id="UP000016922">
    <property type="component" value="Unassembled WGS sequence"/>
</dbReference>
<feature type="compositionally biased region" description="Basic and acidic residues" evidence="1">
    <location>
        <begin position="472"/>
        <end position="483"/>
    </location>
</feature>
<evidence type="ECO:0000256" key="1">
    <source>
        <dbReference type="SAM" id="MobiDB-lite"/>
    </source>
</evidence>